<dbReference type="EMBL" id="LAZR01030148">
    <property type="protein sequence ID" value="KKL57493.1"/>
    <property type="molecule type" value="Genomic_DNA"/>
</dbReference>
<protein>
    <submittedName>
        <fullName evidence="1">Uncharacterized protein</fullName>
    </submittedName>
</protein>
<name>A0A0F9D6W5_9ZZZZ</name>
<comment type="caution">
    <text evidence="1">The sequence shown here is derived from an EMBL/GenBank/DDBJ whole genome shotgun (WGS) entry which is preliminary data.</text>
</comment>
<gene>
    <name evidence="1" type="ORF">LCGC14_2234880</name>
</gene>
<feature type="non-terminal residue" evidence="1">
    <location>
        <position position="1"/>
    </location>
</feature>
<sequence length="136" mass="14340">MAIKKNDFFSIATDEIHSDLLSINVPESVATLTATVMGSNTALVETGLKDWEISGEFLVVFGVSSTEAKFQAIWASANKQAALVYRTDTGVVGDGNPQWAGLGVLTALTIVEGATGDQFIGKFTFKPAGNLVRTVA</sequence>
<proteinExistence type="predicted"/>
<accession>A0A0F9D6W5</accession>
<evidence type="ECO:0000313" key="1">
    <source>
        <dbReference type="EMBL" id="KKL57493.1"/>
    </source>
</evidence>
<reference evidence="1" key="1">
    <citation type="journal article" date="2015" name="Nature">
        <title>Complex archaea that bridge the gap between prokaryotes and eukaryotes.</title>
        <authorList>
            <person name="Spang A."/>
            <person name="Saw J.H."/>
            <person name="Jorgensen S.L."/>
            <person name="Zaremba-Niedzwiedzka K."/>
            <person name="Martijn J."/>
            <person name="Lind A.E."/>
            <person name="van Eijk R."/>
            <person name="Schleper C."/>
            <person name="Guy L."/>
            <person name="Ettema T.J."/>
        </authorList>
    </citation>
    <scope>NUCLEOTIDE SEQUENCE</scope>
</reference>
<dbReference type="AlphaFoldDB" id="A0A0F9D6W5"/>
<organism evidence="1">
    <name type="scientific">marine sediment metagenome</name>
    <dbReference type="NCBI Taxonomy" id="412755"/>
    <lineage>
        <taxon>unclassified sequences</taxon>
        <taxon>metagenomes</taxon>
        <taxon>ecological metagenomes</taxon>
    </lineage>
</organism>